<dbReference type="AlphaFoldDB" id="A0A0M9A1B1"/>
<dbReference type="EMBL" id="KQ435794">
    <property type="protein sequence ID" value="KOX73759.1"/>
    <property type="molecule type" value="Genomic_DNA"/>
</dbReference>
<dbReference type="SUPFAM" id="SSF101447">
    <property type="entry name" value="Formin homology 2 domain (FH2 domain)"/>
    <property type="match status" value="1"/>
</dbReference>
<proteinExistence type="predicted"/>
<evidence type="ECO:0000313" key="2">
    <source>
        <dbReference type="Proteomes" id="UP000053105"/>
    </source>
</evidence>
<accession>A0A0M9A1B1</accession>
<name>A0A0M9A1B1_9HYME</name>
<protein>
    <submittedName>
        <fullName evidence="1">Uncharacterized protein</fullName>
    </submittedName>
</protein>
<evidence type="ECO:0000313" key="1">
    <source>
        <dbReference type="EMBL" id="KOX73759.1"/>
    </source>
</evidence>
<keyword evidence="2" id="KW-1185">Reference proteome</keyword>
<dbReference type="Proteomes" id="UP000053105">
    <property type="component" value="Unassembled WGS sequence"/>
</dbReference>
<sequence length="420" mass="47732">MQLYFTVDPILMDTWSVILSSPPIGQLKDNTSKDLRNVIGALLKIFCTFLCLYRQHPQFIDYNPQSDLNISNRPMTPERFLEWKDVNRLVDRGGNANQLLIKQQPCYDTSSVDTKSEHFTDYWRPTPKIAKKSRQSRKSEQIARHNGAALKNCTVIYKTSVVTVLANDAYFLQATAITSRRESVESITINRDRQLNRRRAETPAIIGAVSEFAWGPIGQQEAVDRSFNGFALETEAGRWIRWKMAVPPPPPPPPPPPKCKDSGKRHVKERYGIIAIETIVDNLVYDILIELCVLDINSISTVSADYTELFTATVIQLSSAIHYNQRKLWCTFRENLAKRLRIITQPGLLNELKEPTKAVCTVVRDCWVDYHLTNELVRRSTMAIILSGENWTIDKQDDHIANAGFVNVLQNVSVVCGIDV</sequence>
<organism evidence="1 2">
    <name type="scientific">Melipona quadrifasciata</name>
    <dbReference type="NCBI Taxonomy" id="166423"/>
    <lineage>
        <taxon>Eukaryota</taxon>
        <taxon>Metazoa</taxon>
        <taxon>Ecdysozoa</taxon>
        <taxon>Arthropoda</taxon>
        <taxon>Hexapoda</taxon>
        <taxon>Insecta</taxon>
        <taxon>Pterygota</taxon>
        <taxon>Neoptera</taxon>
        <taxon>Endopterygota</taxon>
        <taxon>Hymenoptera</taxon>
        <taxon>Apocrita</taxon>
        <taxon>Aculeata</taxon>
        <taxon>Apoidea</taxon>
        <taxon>Anthophila</taxon>
        <taxon>Apidae</taxon>
        <taxon>Melipona</taxon>
    </lineage>
</organism>
<gene>
    <name evidence="1" type="ORF">WN51_13837</name>
</gene>
<reference evidence="1 2" key="1">
    <citation type="submission" date="2015-07" db="EMBL/GenBank/DDBJ databases">
        <title>The genome of Melipona quadrifasciata.</title>
        <authorList>
            <person name="Pan H."/>
            <person name="Kapheim K."/>
        </authorList>
    </citation>
    <scope>NUCLEOTIDE SEQUENCE [LARGE SCALE GENOMIC DNA]</scope>
    <source>
        <strain evidence="1">0111107301</strain>
        <tissue evidence="1">Whole body</tissue>
    </source>
</reference>